<sequence length="451" mass="52816">MDLLCRFWSEDENQVVTKYSTSLFFGRATVEDVKIMLADLRRNERFDLPWDRLFNISADGLNNNKAIWRLLNTDLHSNGFNGLLPFVSCTLHTVHKAFRKAIIVVSEDAEQLAFDLHAWFKNAPCKIEDFKKLYDCIFIEDETLFLRFVNTRWLTLSSTLIKVLLRWEDTKKYFLEYVPKQKEYKKTLTNNKRYIQIQRSLKETEIELLVSIKFLIGLAPLFEKYLIIFQDEGPLGHILFYKMKDLLISLMKRFLQPTAVNGKLTQDLLKIDSSDSTIHLDLNKMDFGEEAKNQVNKISCEKKRSFYLQQMRDGYISVVKHLQKKLPLDSQVLKDMTCLGAQMRSEPWTVNAIGRIAVMMPHVMMEREQSISGNYTKWKLYQAANISKDWYIDSDTKKLKKVDHYWAKVFESNNEYGKTKYGYLSKVVKSCLTIQNENASAERSLSDNKNT</sequence>
<evidence type="ECO:0000313" key="2">
    <source>
        <dbReference type="RefSeq" id="XP_065656708.1"/>
    </source>
</evidence>
<reference evidence="2" key="1">
    <citation type="submission" date="2025-08" db="UniProtKB">
        <authorList>
            <consortium name="RefSeq"/>
        </authorList>
    </citation>
    <scope>IDENTIFICATION</scope>
</reference>
<organism evidence="1 2">
    <name type="scientific">Hydra vulgaris</name>
    <name type="common">Hydra</name>
    <name type="synonym">Hydra attenuata</name>
    <dbReference type="NCBI Taxonomy" id="6087"/>
    <lineage>
        <taxon>Eukaryota</taxon>
        <taxon>Metazoa</taxon>
        <taxon>Cnidaria</taxon>
        <taxon>Hydrozoa</taxon>
        <taxon>Hydroidolina</taxon>
        <taxon>Anthoathecata</taxon>
        <taxon>Aplanulata</taxon>
        <taxon>Hydridae</taxon>
        <taxon>Hydra</taxon>
    </lineage>
</organism>
<dbReference type="PANTHER" id="PTHR37162:SF11">
    <property type="match status" value="1"/>
</dbReference>
<name>A0ABM4C556_HYDVU</name>
<dbReference type="PANTHER" id="PTHR37162">
    <property type="entry name" value="HAT FAMILY DIMERISATION DOMAINCONTAINING PROTEIN-RELATED"/>
    <property type="match status" value="1"/>
</dbReference>
<gene>
    <name evidence="2" type="primary">LOC136082059</name>
</gene>
<keyword evidence="1" id="KW-1185">Reference proteome</keyword>
<accession>A0ABM4C556</accession>
<protein>
    <submittedName>
        <fullName evidence="2">Uncharacterized protein LOC136082059</fullName>
    </submittedName>
</protein>
<dbReference type="GeneID" id="136082059"/>
<evidence type="ECO:0000313" key="1">
    <source>
        <dbReference type="Proteomes" id="UP001652625"/>
    </source>
</evidence>
<dbReference type="Proteomes" id="UP001652625">
    <property type="component" value="Chromosome 06"/>
</dbReference>
<dbReference type="RefSeq" id="XP_065656708.1">
    <property type="nucleotide sequence ID" value="XM_065800636.1"/>
</dbReference>
<proteinExistence type="predicted"/>